<comment type="caution">
    <text evidence="1">The sequence shown here is derived from an EMBL/GenBank/DDBJ whole genome shotgun (WGS) entry which is preliminary data.</text>
</comment>
<reference evidence="1" key="1">
    <citation type="journal article" date="2014" name="Front. Microbiol.">
        <title>High frequency of phylogenetically diverse reductive dehalogenase-homologous genes in deep subseafloor sedimentary metagenomes.</title>
        <authorList>
            <person name="Kawai M."/>
            <person name="Futagami T."/>
            <person name="Toyoda A."/>
            <person name="Takaki Y."/>
            <person name="Nishi S."/>
            <person name="Hori S."/>
            <person name="Arai W."/>
            <person name="Tsubouchi T."/>
            <person name="Morono Y."/>
            <person name="Uchiyama I."/>
            <person name="Ito T."/>
            <person name="Fujiyama A."/>
            <person name="Inagaki F."/>
            <person name="Takami H."/>
        </authorList>
    </citation>
    <scope>NUCLEOTIDE SEQUENCE</scope>
    <source>
        <strain evidence="1">Expedition CK06-06</strain>
    </source>
</reference>
<proteinExistence type="predicted"/>
<sequence length="67" mass="7549">TGHQPHPGAPKDKKPIKIEDIVKACGVKNLKVIDPINQKEFTNTVKEFLNKKEVSVIVARKPCKFVR</sequence>
<gene>
    <name evidence="1" type="ORF">S06H3_42937</name>
</gene>
<organism evidence="1">
    <name type="scientific">marine sediment metagenome</name>
    <dbReference type="NCBI Taxonomy" id="412755"/>
    <lineage>
        <taxon>unclassified sequences</taxon>
        <taxon>metagenomes</taxon>
        <taxon>ecological metagenomes</taxon>
    </lineage>
</organism>
<accession>X1PJF8</accession>
<feature type="non-terminal residue" evidence="1">
    <location>
        <position position="1"/>
    </location>
</feature>
<dbReference type="AlphaFoldDB" id="X1PJF8"/>
<dbReference type="EMBL" id="BARV01026589">
    <property type="protein sequence ID" value="GAI42661.1"/>
    <property type="molecule type" value="Genomic_DNA"/>
</dbReference>
<name>X1PJF8_9ZZZZ</name>
<protein>
    <submittedName>
        <fullName evidence="1">Uncharacterized protein</fullName>
    </submittedName>
</protein>
<evidence type="ECO:0000313" key="1">
    <source>
        <dbReference type="EMBL" id="GAI42661.1"/>
    </source>
</evidence>